<accession>A0A1F8EEZ9</accession>
<feature type="domain" description="UDP-N-acetylglucosamine 2-epimerase" evidence="1">
    <location>
        <begin position="25"/>
        <end position="368"/>
    </location>
</feature>
<dbReference type="GO" id="GO:0006047">
    <property type="term" value="P:UDP-N-acetylglucosamine metabolic process"/>
    <property type="evidence" value="ECO:0007669"/>
    <property type="project" value="InterPro"/>
</dbReference>
<proteinExistence type="predicted"/>
<dbReference type="InterPro" id="IPR029767">
    <property type="entry name" value="WecB-like"/>
</dbReference>
<dbReference type="GO" id="GO:0004553">
    <property type="term" value="F:hydrolase activity, hydrolyzing O-glycosyl compounds"/>
    <property type="evidence" value="ECO:0007669"/>
    <property type="project" value="InterPro"/>
</dbReference>
<gene>
    <name evidence="2" type="ORF">A2649_00960</name>
</gene>
<dbReference type="Gene3D" id="3.40.50.2000">
    <property type="entry name" value="Glycogen Phosphorylase B"/>
    <property type="match status" value="2"/>
</dbReference>
<name>A0A1F8EEZ9_9BACT</name>
<organism evidence="2 3">
    <name type="scientific">Candidatus Yanofskybacteria bacterium RIFCSPHIGHO2_01_FULL_41_26</name>
    <dbReference type="NCBI Taxonomy" id="1802661"/>
    <lineage>
        <taxon>Bacteria</taxon>
        <taxon>Candidatus Yanofskyibacteriota</taxon>
    </lineage>
</organism>
<dbReference type="PANTHER" id="PTHR43174">
    <property type="entry name" value="UDP-N-ACETYLGLUCOSAMINE 2-EPIMERASE"/>
    <property type="match status" value="1"/>
</dbReference>
<dbReference type="STRING" id="1802661.A2649_00960"/>
<dbReference type="AlphaFoldDB" id="A0A1F8EEZ9"/>
<dbReference type="InterPro" id="IPR020004">
    <property type="entry name" value="UDP-GlcNAc_Epase"/>
</dbReference>
<protein>
    <submittedName>
        <fullName evidence="2">UDP-N-acetyl-D-glucosamine 2-epimerase, UDP-hydrolysing</fullName>
    </submittedName>
</protein>
<dbReference type="InterPro" id="IPR003331">
    <property type="entry name" value="UDP_GlcNAc_Epimerase_2_dom"/>
</dbReference>
<reference evidence="2 3" key="1">
    <citation type="journal article" date="2016" name="Nat. Commun.">
        <title>Thousands of microbial genomes shed light on interconnected biogeochemical processes in an aquifer system.</title>
        <authorList>
            <person name="Anantharaman K."/>
            <person name="Brown C.T."/>
            <person name="Hug L.A."/>
            <person name="Sharon I."/>
            <person name="Castelle C.J."/>
            <person name="Probst A.J."/>
            <person name="Thomas B.C."/>
            <person name="Singh A."/>
            <person name="Wilkins M.J."/>
            <person name="Karaoz U."/>
            <person name="Brodie E.L."/>
            <person name="Williams K.H."/>
            <person name="Hubbard S.S."/>
            <person name="Banfield J.F."/>
        </authorList>
    </citation>
    <scope>NUCLEOTIDE SEQUENCE [LARGE SCALE GENOMIC DNA]</scope>
</reference>
<dbReference type="EMBL" id="MGJB01000006">
    <property type="protein sequence ID" value="OGM98919.1"/>
    <property type="molecule type" value="Genomic_DNA"/>
</dbReference>
<dbReference type="NCBIfam" id="TIGR03568">
    <property type="entry name" value="NeuC_NnaA"/>
    <property type="match status" value="1"/>
</dbReference>
<evidence type="ECO:0000313" key="2">
    <source>
        <dbReference type="EMBL" id="OGM98919.1"/>
    </source>
</evidence>
<dbReference type="PANTHER" id="PTHR43174:SF3">
    <property type="entry name" value="UDP-N-ACETYLGLUCOSAMINE 2-EPIMERASE"/>
    <property type="match status" value="1"/>
</dbReference>
<evidence type="ECO:0000259" key="1">
    <source>
        <dbReference type="Pfam" id="PF02350"/>
    </source>
</evidence>
<dbReference type="CDD" id="cd03786">
    <property type="entry name" value="GTB_UDP-GlcNAc_2-Epimerase"/>
    <property type="match status" value="1"/>
</dbReference>
<comment type="caution">
    <text evidence="2">The sequence shown here is derived from an EMBL/GenBank/DDBJ whole genome shotgun (WGS) entry which is preliminary data.</text>
</comment>
<evidence type="ECO:0000313" key="3">
    <source>
        <dbReference type="Proteomes" id="UP000176893"/>
    </source>
</evidence>
<dbReference type="Pfam" id="PF02350">
    <property type="entry name" value="Epimerase_2"/>
    <property type="match status" value="1"/>
</dbReference>
<sequence>MRKIKKIAYISGTRADFGLITPVLKAIKKSEFLKLKIYTTGVHLMPELGKTAKYVTSEFPKTEPIQAIFGMGSNSDTVQFVADFIKELTVKFRKDRPDLVLIQGDRPETLATALACTYLRIPMAHTHGGDKSGTVDDMARHAITKLSHIHFPATKEAAERIKKMGEENWRIHVVGAPAIDVMLNEKLPSRKEVFKKLAIDSNGKFILLIQHPVSEEVDRAGEQMSTTIEAVKKFNLPVVVIYPHPDEGGSQIIWAINKERSNPLFHIYPSFDHKYFLAIEREAVVWIGNSSGAMIESPSFKTPVVNIGTRQAGRQCGENVINVGHDKNEIFRAINKSLNDKKYLAKLAKIKNPWGDGKTGPRVAKILENINIDDRLLTKKITY</sequence>
<dbReference type="Proteomes" id="UP000176893">
    <property type="component" value="Unassembled WGS sequence"/>
</dbReference>
<dbReference type="SUPFAM" id="SSF53756">
    <property type="entry name" value="UDP-Glycosyltransferase/glycogen phosphorylase"/>
    <property type="match status" value="1"/>
</dbReference>